<gene>
    <name evidence="2" type="ORF">NDU88_004138</name>
</gene>
<organism evidence="2 3">
    <name type="scientific">Pleurodeles waltl</name>
    <name type="common">Iberian ribbed newt</name>
    <dbReference type="NCBI Taxonomy" id="8319"/>
    <lineage>
        <taxon>Eukaryota</taxon>
        <taxon>Metazoa</taxon>
        <taxon>Chordata</taxon>
        <taxon>Craniata</taxon>
        <taxon>Vertebrata</taxon>
        <taxon>Euteleostomi</taxon>
        <taxon>Amphibia</taxon>
        <taxon>Batrachia</taxon>
        <taxon>Caudata</taxon>
        <taxon>Salamandroidea</taxon>
        <taxon>Salamandridae</taxon>
        <taxon>Pleurodelinae</taxon>
        <taxon>Pleurodeles</taxon>
    </lineage>
</organism>
<accession>A0AAV7VFB9</accession>
<keyword evidence="3" id="KW-1185">Reference proteome</keyword>
<proteinExistence type="predicted"/>
<evidence type="ECO:0000313" key="2">
    <source>
        <dbReference type="EMBL" id="KAJ1200314.1"/>
    </source>
</evidence>
<sequence length="198" mass="21023">MCSQIGNEERCTGLVHPYGHPGHPGRRSHKSLVIIAEASLVRLSPPASPFLKPQPRPRPLRISRANLLSGALGRPSAPTSVQLLCRLSSPIRPELRVLPQLLSRLGAVRPAVLQVGVHGPIGKAGPPAVIRLCHRAGLSPLGRSDPKRRDRPRGTAPSAAAPARRARPNTGTPAAAPSLWQTAISAHRHPGWTHNPGS</sequence>
<protein>
    <submittedName>
        <fullName evidence="2">Uncharacterized protein</fullName>
    </submittedName>
</protein>
<reference evidence="2" key="1">
    <citation type="journal article" date="2022" name="bioRxiv">
        <title>Sequencing and chromosome-scale assembly of the giantPleurodeles waltlgenome.</title>
        <authorList>
            <person name="Brown T."/>
            <person name="Elewa A."/>
            <person name="Iarovenko S."/>
            <person name="Subramanian E."/>
            <person name="Araus A.J."/>
            <person name="Petzold A."/>
            <person name="Susuki M."/>
            <person name="Suzuki K.-i.T."/>
            <person name="Hayashi T."/>
            <person name="Toyoda A."/>
            <person name="Oliveira C."/>
            <person name="Osipova E."/>
            <person name="Leigh N.D."/>
            <person name="Simon A."/>
            <person name="Yun M.H."/>
        </authorList>
    </citation>
    <scope>NUCLEOTIDE SEQUENCE</scope>
    <source>
        <strain evidence="2">20211129_DDA</strain>
        <tissue evidence="2">Liver</tissue>
    </source>
</reference>
<dbReference type="AlphaFoldDB" id="A0AAV7VFB9"/>
<name>A0AAV7VFB9_PLEWA</name>
<feature type="region of interest" description="Disordered" evidence="1">
    <location>
        <begin position="138"/>
        <end position="198"/>
    </location>
</feature>
<evidence type="ECO:0000313" key="3">
    <source>
        <dbReference type="Proteomes" id="UP001066276"/>
    </source>
</evidence>
<comment type="caution">
    <text evidence="2">The sequence shown here is derived from an EMBL/GenBank/DDBJ whole genome shotgun (WGS) entry which is preliminary data.</text>
</comment>
<dbReference type="Proteomes" id="UP001066276">
    <property type="component" value="Chromosome 2_1"/>
</dbReference>
<feature type="compositionally biased region" description="Low complexity" evidence="1">
    <location>
        <begin position="154"/>
        <end position="177"/>
    </location>
</feature>
<dbReference type="EMBL" id="JANPWB010000003">
    <property type="protein sequence ID" value="KAJ1200314.1"/>
    <property type="molecule type" value="Genomic_DNA"/>
</dbReference>
<evidence type="ECO:0000256" key="1">
    <source>
        <dbReference type="SAM" id="MobiDB-lite"/>
    </source>
</evidence>